<feature type="compositionally biased region" description="Polar residues" evidence="1">
    <location>
        <begin position="338"/>
        <end position="350"/>
    </location>
</feature>
<feature type="compositionally biased region" description="Acidic residues" evidence="1">
    <location>
        <begin position="686"/>
        <end position="697"/>
    </location>
</feature>
<feature type="compositionally biased region" description="Basic and acidic residues" evidence="1">
    <location>
        <begin position="94"/>
        <end position="109"/>
    </location>
</feature>
<feature type="region of interest" description="Disordered" evidence="1">
    <location>
        <begin position="653"/>
        <end position="674"/>
    </location>
</feature>
<feature type="compositionally biased region" description="Basic and acidic residues" evidence="1">
    <location>
        <begin position="59"/>
        <end position="68"/>
    </location>
</feature>
<keyword evidence="3" id="KW-1185">Reference proteome</keyword>
<feature type="region of interest" description="Disordered" evidence="1">
    <location>
        <begin position="310"/>
        <end position="350"/>
    </location>
</feature>
<dbReference type="EMBL" id="JANPWB010000011">
    <property type="protein sequence ID" value="KAJ1131897.1"/>
    <property type="molecule type" value="Genomic_DNA"/>
</dbReference>
<dbReference type="AlphaFoldDB" id="A0AAV7PXN5"/>
<feature type="non-terminal residue" evidence="2">
    <location>
        <position position="1"/>
    </location>
</feature>
<feature type="compositionally biased region" description="Acidic residues" evidence="1">
    <location>
        <begin position="576"/>
        <end position="585"/>
    </location>
</feature>
<feature type="compositionally biased region" description="Basic and acidic residues" evidence="1">
    <location>
        <begin position="931"/>
        <end position="974"/>
    </location>
</feature>
<evidence type="ECO:0000313" key="2">
    <source>
        <dbReference type="EMBL" id="KAJ1131897.1"/>
    </source>
</evidence>
<proteinExistence type="predicted"/>
<organism evidence="2 3">
    <name type="scientific">Pleurodeles waltl</name>
    <name type="common">Iberian ribbed newt</name>
    <dbReference type="NCBI Taxonomy" id="8319"/>
    <lineage>
        <taxon>Eukaryota</taxon>
        <taxon>Metazoa</taxon>
        <taxon>Chordata</taxon>
        <taxon>Craniata</taxon>
        <taxon>Vertebrata</taxon>
        <taxon>Euteleostomi</taxon>
        <taxon>Amphibia</taxon>
        <taxon>Batrachia</taxon>
        <taxon>Caudata</taxon>
        <taxon>Salamandroidea</taxon>
        <taxon>Salamandridae</taxon>
        <taxon>Pleurodelinae</taxon>
        <taxon>Pleurodeles</taxon>
    </lineage>
</organism>
<feature type="compositionally biased region" description="Basic and acidic residues" evidence="1">
    <location>
        <begin position="993"/>
        <end position="1012"/>
    </location>
</feature>
<feature type="non-terminal residue" evidence="2">
    <location>
        <position position="1222"/>
    </location>
</feature>
<feature type="compositionally biased region" description="Polar residues" evidence="1">
    <location>
        <begin position="76"/>
        <end position="91"/>
    </location>
</feature>
<feature type="compositionally biased region" description="Basic and acidic residues" evidence="1">
    <location>
        <begin position="1105"/>
        <end position="1119"/>
    </location>
</feature>
<feature type="region of interest" description="Disordered" evidence="1">
    <location>
        <begin position="1173"/>
        <end position="1222"/>
    </location>
</feature>
<feature type="region of interest" description="Disordered" evidence="1">
    <location>
        <begin position="436"/>
        <end position="641"/>
    </location>
</feature>
<reference evidence="2" key="1">
    <citation type="journal article" date="2022" name="bioRxiv">
        <title>Sequencing and chromosome-scale assembly of the giantPleurodeles waltlgenome.</title>
        <authorList>
            <person name="Brown T."/>
            <person name="Elewa A."/>
            <person name="Iarovenko S."/>
            <person name="Subramanian E."/>
            <person name="Araus A.J."/>
            <person name="Petzold A."/>
            <person name="Susuki M."/>
            <person name="Suzuki K.-i.T."/>
            <person name="Hayashi T."/>
            <person name="Toyoda A."/>
            <person name="Oliveira C."/>
            <person name="Osipova E."/>
            <person name="Leigh N.D."/>
            <person name="Simon A."/>
            <person name="Yun M.H."/>
        </authorList>
    </citation>
    <scope>NUCLEOTIDE SEQUENCE</scope>
    <source>
        <strain evidence="2">20211129_DDA</strain>
        <tissue evidence="2">Liver</tissue>
    </source>
</reference>
<name>A0AAV7PXN5_PLEWA</name>
<dbReference type="InterPro" id="IPR042841">
    <property type="entry name" value="SCAF1"/>
</dbReference>
<dbReference type="GO" id="GO:0099122">
    <property type="term" value="F:RNA polymerase II C-terminal domain binding"/>
    <property type="evidence" value="ECO:0007669"/>
    <property type="project" value="TreeGrafter"/>
</dbReference>
<accession>A0AAV7PXN5</accession>
<comment type="caution">
    <text evidence="2">The sequence shown here is derived from an EMBL/GenBank/DDBJ whole genome shotgun (WGS) entry which is preliminary data.</text>
</comment>
<feature type="region of interest" description="Disordered" evidence="1">
    <location>
        <begin position="54"/>
        <end position="123"/>
    </location>
</feature>
<feature type="compositionally biased region" description="Acidic residues" evidence="1">
    <location>
        <begin position="653"/>
        <end position="663"/>
    </location>
</feature>
<sequence length="1222" mass="134874">VAAVGGIWRPLGRRRSCFCCRGRRTQERNRRRHPAAGVQAPAARFFPQEAAVMDEEDGLDPKAREDASKMGPEADVTSTLEDAELTNTPGNKQAIKETRPERNEQKTKPGAEGPMQCTPQHDRHEFLPPSLRDGQLMILKALQHVMGSSLERESKEDLFEMADIPWKNVTQKKTCKKKANTMCGFPEENGSPTLDVENRTVPEAVTELLSSLAAAVDCLERTYLPDASPPSTSLNTNRTFVGEELYMDDAVAEVELVAEVQIDDVGLCSATQSRLFRSDQNWRLCKSVCLGPTVLPARGESLLSFRDTFSSLSPPTRLRSKDHTPRMRPSRSPKTLGRTRNTPATTTALSGNKSLRTVDEKYICCPRDSDSLVVQLPDIACPVLDFNNACTPLRAPHAFDSNQTTSRFGVSRTGVAQDSGLHPCWGYTLGNGTGVSNGQPGPFAGGSCSSSSGNQHSQPPTNSLEKAESISCSSSSSSPSQHHSDSGGGDGFGMQGHTPQNQEIYDPFHPTDEENLNGDFSYGHSPEKELEDEKYDPFEPTGSNASSSERSPSPYEDDDDIPDPEDRLSEALASIYEDDDDDDDLGPIHKTRPPDTPAITYEDDNSIFDPEDKISGEPVSPYDENSAPYDENSVPYDDESDAHIDYVNDLRIDDEDCVPDDDDGARIDDDSVPVEDEDCALIDEEDCVPVDDEDGVSTDDNCVPVDDDAPIEKKYDLCRNKNSVTVDKNSVHVHSVPNDESITIDNENDVPVDKTDSSIVDERAGPVDSATNNPIAENVSVDNVKDIPLDEPGVLVNSETNIPTDADIRSDEPDIHIDQPTIHIDKKTELSAESEISIAVDIEASIPADADIKHNIPIDANSDISDAKHGTPIDSEDDVPTPLDGEDNAPSDSENDLPLDSENDAPNTEDKISVVLASIYDDNSLSQDFPGSEKPREDSCVQLEQKEVCKENDNPLDKESVSGEKTKKEEKLSKDQLSPKVIAEIHSPVSSVDTEKQELSEEKPKCDSDKKTPKSPSSADSLLKEEPVSDESEVALEPRRRVVTVDLGKDYTRKAEFTSEADSKSKLEIKVSLESFAKKDVKSYLRLEKIAKRGGEPRSHHKSRRSSERKDEKDRRYDSEIEEGEIVQQEEDRFSPMRLFRNRSRVLDRPTRVVEGDDLISLHADSDEEGALQIDLRDNQGDSRWKGLDLRRKITNQRRERYHNQSASPGESKRKTKSRSSS</sequence>
<feature type="region of interest" description="Disordered" evidence="1">
    <location>
        <begin position="1090"/>
        <end position="1128"/>
    </location>
</feature>
<protein>
    <submittedName>
        <fullName evidence="2">Uncharacterized protein</fullName>
    </submittedName>
</protein>
<feature type="region of interest" description="Disordered" evidence="1">
    <location>
        <begin position="857"/>
        <end position="1041"/>
    </location>
</feature>
<feature type="compositionally biased region" description="Polar residues" evidence="1">
    <location>
        <begin position="454"/>
        <end position="464"/>
    </location>
</feature>
<feature type="compositionally biased region" description="Basic and acidic residues" evidence="1">
    <location>
        <begin position="1175"/>
        <end position="1203"/>
    </location>
</feature>
<gene>
    <name evidence="2" type="ORF">NDU88_010227</name>
</gene>
<feature type="compositionally biased region" description="Acidic residues" evidence="1">
    <location>
        <begin position="874"/>
        <end position="903"/>
    </location>
</feature>
<feature type="region of interest" description="Disordered" evidence="1">
    <location>
        <begin position="790"/>
        <end position="813"/>
    </location>
</feature>
<feature type="compositionally biased region" description="Low complexity" evidence="1">
    <location>
        <begin position="469"/>
        <end position="481"/>
    </location>
</feature>
<feature type="region of interest" description="Disordered" evidence="1">
    <location>
        <begin position="686"/>
        <end position="708"/>
    </location>
</feature>
<dbReference type="Proteomes" id="UP001066276">
    <property type="component" value="Chromosome 7"/>
</dbReference>
<evidence type="ECO:0000256" key="1">
    <source>
        <dbReference type="SAM" id="MobiDB-lite"/>
    </source>
</evidence>
<evidence type="ECO:0000313" key="3">
    <source>
        <dbReference type="Proteomes" id="UP001066276"/>
    </source>
</evidence>
<dbReference type="PANTHER" id="PTHR47013">
    <property type="entry name" value="SPLICING FACTOR, ARGININE/SERINE-RICH 19"/>
    <property type="match status" value="1"/>
</dbReference>
<dbReference type="PANTHER" id="PTHR47013:SF1">
    <property type="entry name" value="SPLICING FACTOR, ARGININE_SERINE-RICH 19"/>
    <property type="match status" value="1"/>
</dbReference>